<dbReference type="InterPro" id="IPR000719">
    <property type="entry name" value="Prot_kinase_dom"/>
</dbReference>
<dbReference type="Pfam" id="PF07714">
    <property type="entry name" value="PK_Tyr_Ser-Thr"/>
    <property type="match status" value="1"/>
</dbReference>
<proteinExistence type="predicted"/>
<evidence type="ECO:0000259" key="10">
    <source>
        <dbReference type="PROSITE" id="PS50923"/>
    </source>
</evidence>
<dbReference type="InterPro" id="IPR011009">
    <property type="entry name" value="Kinase-like_dom_sf"/>
</dbReference>
<dbReference type="SMART" id="SM00032">
    <property type="entry name" value="CCP"/>
    <property type="match status" value="5"/>
</dbReference>
<feature type="chain" id="PRO_5045469134" evidence="8">
    <location>
        <begin position="26"/>
        <end position="981"/>
    </location>
</feature>
<accession>A0ABM0MQ84</accession>
<feature type="disulfide bond" evidence="4">
    <location>
        <begin position="115"/>
        <end position="142"/>
    </location>
</feature>
<keyword evidence="7" id="KW-0472">Membrane</keyword>
<sequence length="981" mass="106376">MCVYLNCIYLWKSVAIIVCLHYVKGDCTEFPDTQNAFSTLCTLGTNYGSTCTFECLNGYTESSLLVATCYGTTWTVNPIVCRVVTCPAIITPSNGGMSCTPESGTGYNTVCTFTCDAGYTSSGSSSRTCQSDGQWSGSDFTCTVVTCPTVSVPSHGGMSCSPATGTDYNTKCTFTCDTGYTPSGSVSRTCQSTGQWSGSEFACTAVTCPIIMAPTYGNIACTQDGSVTSATNYTTECTFTCNTGYTSSGSSVRICQSTGDWSGSDFTCTVVTCPIVRAPSDGDISCTPVSGTEYNTVCTFNCDTGYTPSGSSSRTCQSTGQWSGSEFTCTVVTCPAINAPSNGGMSCTPSGTDYDTVLCDADRWGDNCHEYCTCISGSSCNNVDGLCTECDHSECDKRNLQVSLNHQGIYTINYTDVLEIICSVNLPSVDVSVWWIAPNYTSDPVVPVNGVINLNKTDLPEVDSGVYGCYAEARNSVGVIVGNSTASIIVEVQRQTYHQFTASYSVHINETHTVPHSSTYYPTTLQYSEDIDKTNSVSAQLISSSTAIIIGVSAAVGALLIAIIATIVCVARRSNKLEVLETQIPTTDIMQDTNYIAKANSLVSKYEFPLNRLQYVSELGSGHFGVVYKAIASGIAGKKDALPVAVKKLKDTATSSQKEDMLREIQLLQEIGEHPNILGILGCCTSEEPYLLITEYMKYGDLKNFLWQSKKEFLANKKYVHGDLAARNILVGEDLLIKITDFGLTNDVYLRGWMDLPADTMRPIHWVSPETNLEGKCTMQSDVWSFGIVLYEIVTRGGRPYPGMTPREVLINLRNGYRMPKPHGCSPVMYELMTQCWQEDPEERPNFTQLRDRLNELLSQFADYLNNPPVKYINITDVPLVDNMANKTSSDEFNVGDSSASGYLSPKNSDEDNSVSESGGFADRQPYFTSLEPDKFTNTGLDSMELSGITTDNPHRINESSEKLCSGEDHQASKSGRISPP</sequence>
<name>A0ABM0MQ84_SACKO</name>
<evidence type="ECO:0000259" key="9">
    <source>
        <dbReference type="PROSITE" id="PS50011"/>
    </source>
</evidence>
<feature type="domain" description="Sushi" evidence="10">
    <location>
        <begin position="84"/>
        <end position="144"/>
    </location>
</feature>
<feature type="domain" description="Sushi" evidence="10">
    <location>
        <begin position="219"/>
        <end position="270"/>
    </location>
</feature>
<keyword evidence="2 4" id="KW-1015">Disulfide bond</keyword>
<feature type="disulfide bond" evidence="4">
    <location>
        <begin position="273"/>
        <end position="316"/>
    </location>
</feature>
<evidence type="ECO:0000256" key="5">
    <source>
        <dbReference type="PROSITE-ProRule" id="PRU10141"/>
    </source>
</evidence>
<feature type="disulfide bond" evidence="4">
    <location>
        <begin position="86"/>
        <end position="129"/>
    </location>
</feature>
<feature type="disulfide bond" evidence="4">
    <location>
        <begin position="241"/>
        <end position="268"/>
    </location>
</feature>
<keyword evidence="4" id="KW-0768">Sushi</keyword>
<dbReference type="PROSITE" id="PS50011">
    <property type="entry name" value="PROTEIN_KINASE_DOM"/>
    <property type="match status" value="1"/>
</dbReference>
<dbReference type="CDD" id="cd00033">
    <property type="entry name" value="CCP"/>
    <property type="match status" value="5"/>
</dbReference>
<dbReference type="PROSITE" id="PS00107">
    <property type="entry name" value="PROTEIN_KINASE_ATP"/>
    <property type="match status" value="1"/>
</dbReference>
<dbReference type="SUPFAM" id="SSF57535">
    <property type="entry name" value="Complement control module/SCR domain"/>
    <property type="match status" value="5"/>
</dbReference>
<dbReference type="InterPro" id="IPR035976">
    <property type="entry name" value="Sushi/SCR/CCP_sf"/>
</dbReference>
<evidence type="ECO:0000256" key="6">
    <source>
        <dbReference type="SAM" id="MobiDB-lite"/>
    </source>
</evidence>
<feature type="domain" description="Sushi" evidence="10">
    <location>
        <begin position="271"/>
        <end position="331"/>
    </location>
</feature>
<feature type="disulfide bond" evidence="4">
    <location>
        <begin position="302"/>
        <end position="329"/>
    </location>
</feature>
<dbReference type="Proteomes" id="UP000694865">
    <property type="component" value="Unplaced"/>
</dbReference>
<protein>
    <submittedName>
        <fullName evidence="12">Ephrin type-A receptor 5-like</fullName>
    </submittedName>
</protein>
<keyword evidence="11" id="KW-1185">Reference proteome</keyword>
<evidence type="ECO:0000256" key="1">
    <source>
        <dbReference type="ARBA" id="ARBA00004167"/>
    </source>
</evidence>
<comment type="catalytic activity">
    <reaction evidence="3">
        <text>L-tyrosyl-[protein] + ATP = O-phospho-L-tyrosyl-[protein] + ADP + H(+)</text>
        <dbReference type="Rhea" id="RHEA:10596"/>
        <dbReference type="Rhea" id="RHEA-COMP:10136"/>
        <dbReference type="Rhea" id="RHEA-COMP:20101"/>
        <dbReference type="ChEBI" id="CHEBI:15378"/>
        <dbReference type="ChEBI" id="CHEBI:30616"/>
        <dbReference type="ChEBI" id="CHEBI:46858"/>
        <dbReference type="ChEBI" id="CHEBI:61978"/>
        <dbReference type="ChEBI" id="CHEBI:456216"/>
        <dbReference type="EC" id="2.7.10.1"/>
    </reaction>
</comment>
<feature type="compositionally biased region" description="Polar residues" evidence="6">
    <location>
        <begin position="888"/>
        <end position="902"/>
    </location>
</feature>
<evidence type="ECO:0000256" key="3">
    <source>
        <dbReference type="ARBA" id="ARBA00051243"/>
    </source>
</evidence>
<feature type="region of interest" description="Disordered" evidence="6">
    <location>
        <begin position="888"/>
        <end position="981"/>
    </location>
</feature>
<feature type="disulfide bond" evidence="4">
    <location>
        <begin position="176"/>
        <end position="203"/>
    </location>
</feature>
<keyword evidence="7" id="KW-0812">Transmembrane</keyword>
<gene>
    <name evidence="12" type="primary">LOC100370430</name>
</gene>
<reference evidence="12" key="1">
    <citation type="submission" date="2025-08" db="UniProtKB">
        <authorList>
            <consortium name="RefSeq"/>
        </authorList>
    </citation>
    <scope>IDENTIFICATION</scope>
    <source>
        <tissue evidence="12">Testes</tissue>
    </source>
</reference>
<keyword evidence="5" id="KW-0547">Nucleotide-binding</keyword>
<feature type="binding site" evidence="5">
    <location>
        <position position="648"/>
    </location>
    <ligand>
        <name>ATP</name>
        <dbReference type="ChEBI" id="CHEBI:30616"/>
    </ligand>
</feature>
<evidence type="ECO:0000313" key="12">
    <source>
        <dbReference type="RefSeq" id="XP_006822175.1"/>
    </source>
</evidence>
<feature type="transmembrane region" description="Helical" evidence="7">
    <location>
        <begin position="547"/>
        <end position="571"/>
    </location>
</feature>
<dbReference type="InterPro" id="IPR001245">
    <property type="entry name" value="Ser-Thr/Tyr_kinase_cat_dom"/>
</dbReference>
<evidence type="ECO:0000256" key="8">
    <source>
        <dbReference type="SAM" id="SignalP"/>
    </source>
</evidence>
<organism evidence="11 12">
    <name type="scientific">Saccoglossus kowalevskii</name>
    <name type="common">Acorn worm</name>
    <dbReference type="NCBI Taxonomy" id="10224"/>
    <lineage>
        <taxon>Eukaryota</taxon>
        <taxon>Metazoa</taxon>
        <taxon>Hemichordata</taxon>
        <taxon>Enteropneusta</taxon>
        <taxon>Harrimaniidae</taxon>
        <taxon>Saccoglossus</taxon>
    </lineage>
</organism>
<feature type="domain" description="Sushi" evidence="10">
    <location>
        <begin position="145"/>
        <end position="205"/>
    </location>
</feature>
<dbReference type="PROSITE" id="PS50923">
    <property type="entry name" value="SUSHI"/>
    <property type="match status" value="5"/>
</dbReference>
<evidence type="ECO:0000256" key="2">
    <source>
        <dbReference type="ARBA" id="ARBA00023157"/>
    </source>
</evidence>
<dbReference type="GeneID" id="100370430"/>
<evidence type="ECO:0000256" key="4">
    <source>
        <dbReference type="PROSITE-ProRule" id="PRU00302"/>
    </source>
</evidence>
<dbReference type="InterPro" id="IPR017441">
    <property type="entry name" value="Protein_kinase_ATP_BS"/>
</dbReference>
<feature type="domain" description="Sushi" evidence="10">
    <location>
        <begin position="25"/>
        <end position="83"/>
    </location>
</feature>
<feature type="signal peptide" evidence="8">
    <location>
        <begin position="1"/>
        <end position="25"/>
    </location>
</feature>
<feature type="domain" description="Protein kinase" evidence="9">
    <location>
        <begin position="613"/>
        <end position="858"/>
    </location>
</feature>
<dbReference type="SUPFAM" id="SSF56112">
    <property type="entry name" value="Protein kinase-like (PK-like)"/>
    <property type="match status" value="1"/>
</dbReference>
<keyword evidence="7" id="KW-1133">Transmembrane helix</keyword>
<dbReference type="Gene3D" id="3.30.200.20">
    <property type="entry name" value="Phosphorylase Kinase, domain 1"/>
    <property type="match status" value="1"/>
</dbReference>
<comment type="subcellular location">
    <subcellularLocation>
        <location evidence="1">Membrane</location>
        <topology evidence="1">Single-pass membrane protein</topology>
    </subcellularLocation>
</comment>
<evidence type="ECO:0000256" key="7">
    <source>
        <dbReference type="SAM" id="Phobius"/>
    </source>
</evidence>
<dbReference type="InterPro" id="IPR050122">
    <property type="entry name" value="RTK"/>
</dbReference>
<feature type="disulfide bond" evidence="4">
    <location>
        <begin position="147"/>
        <end position="190"/>
    </location>
</feature>
<dbReference type="PANTHER" id="PTHR24416">
    <property type="entry name" value="TYROSINE-PROTEIN KINASE RECEPTOR"/>
    <property type="match status" value="1"/>
</dbReference>
<dbReference type="PROSITE" id="PS00109">
    <property type="entry name" value="PROTEIN_KINASE_TYR"/>
    <property type="match status" value="1"/>
</dbReference>
<dbReference type="PANTHER" id="PTHR24416:SF620">
    <property type="entry name" value="TYROSINE-PROTEIN KINASE RECEPTOR TORSO"/>
    <property type="match status" value="1"/>
</dbReference>
<dbReference type="Gene3D" id="2.10.70.10">
    <property type="entry name" value="Complement Module, domain 1"/>
    <property type="match status" value="5"/>
</dbReference>
<dbReference type="InterPro" id="IPR000436">
    <property type="entry name" value="Sushi_SCR_CCP_dom"/>
</dbReference>
<comment type="caution">
    <text evidence="4">Lacks conserved residue(s) required for the propagation of feature annotation.</text>
</comment>
<dbReference type="Pfam" id="PF00084">
    <property type="entry name" value="Sushi"/>
    <property type="match status" value="5"/>
</dbReference>
<evidence type="ECO:0000313" key="11">
    <source>
        <dbReference type="Proteomes" id="UP000694865"/>
    </source>
</evidence>
<dbReference type="InterPro" id="IPR008266">
    <property type="entry name" value="Tyr_kinase_AS"/>
</dbReference>
<dbReference type="Gene3D" id="1.10.510.10">
    <property type="entry name" value="Transferase(Phosphotransferase) domain 1"/>
    <property type="match status" value="1"/>
</dbReference>
<feature type="compositionally biased region" description="Basic and acidic residues" evidence="6">
    <location>
        <begin position="953"/>
        <end position="972"/>
    </location>
</feature>
<dbReference type="CDD" id="cd00192">
    <property type="entry name" value="PTKc"/>
    <property type="match status" value="1"/>
</dbReference>
<keyword evidence="8" id="KW-0732">Signal</keyword>
<keyword evidence="5" id="KW-0067">ATP-binding</keyword>
<dbReference type="RefSeq" id="XP_006822175.1">
    <property type="nucleotide sequence ID" value="XM_006822112.1"/>
</dbReference>